<evidence type="ECO:0000313" key="3">
    <source>
        <dbReference type="Proteomes" id="UP000436088"/>
    </source>
</evidence>
<dbReference type="EMBL" id="VEPZ02001441">
    <property type="protein sequence ID" value="KAE8672730.1"/>
    <property type="molecule type" value="Genomic_DNA"/>
</dbReference>
<sequence>MWRTSTGLHQSLPQLLSGNHRSRPTGSIIGSGVSLLGESAYYGVAPLYRRTEG</sequence>
<protein>
    <submittedName>
        <fullName evidence="2">Uncharacterized protein</fullName>
    </submittedName>
</protein>
<evidence type="ECO:0000313" key="2">
    <source>
        <dbReference type="EMBL" id="KAE8672730.1"/>
    </source>
</evidence>
<accession>A0A6A2XS88</accession>
<dbReference type="Proteomes" id="UP000436088">
    <property type="component" value="Unassembled WGS sequence"/>
</dbReference>
<keyword evidence="3" id="KW-1185">Reference proteome</keyword>
<proteinExistence type="predicted"/>
<dbReference type="AlphaFoldDB" id="A0A6A2XS88"/>
<comment type="caution">
    <text evidence="2">The sequence shown here is derived from an EMBL/GenBank/DDBJ whole genome shotgun (WGS) entry which is preliminary data.</text>
</comment>
<organism evidence="2 3">
    <name type="scientific">Hibiscus syriacus</name>
    <name type="common">Rose of Sharon</name>
    <dbReference type="NCBI Taxonomy" id="106335"/>
    <lineage>
        <taxon>Eukaryota</taxon>
        <taxon>Viridiplantae</taxon>
        <taxon>Streptophyta</taxon>
        <taxon>Embryophyta</taxon>
        <taxon>Tracheophyta</taxon>
        <taxon>Spermatophyta</taxon>
        <taxon>Magnoliopsida</taxon>
        <taxon>eudicotyledons</taxon>
        <taxon>Gunneridae</taxon>
        <taxon>Pentapetalae</taxon>
        <taxon>rosids</taxon>
        <taxon>malvids</taxon>
        <taxon>Malvales</taxon>
        <taxon>Malvaceae</taxon>
        <taxon>Malvoideae</taxon>
        <taxon>Hibiscus</taxon>
    </lineage>
</organism>
<reference evidence="2" key="1">
    <citation type="submission" date="2019-09" db="EMBL/GenBank/DDBJ databases">
        <title>Draft genome information of white flower Hibiscus syriacus.</title>
        <authorList>
            <person name="Kim Y.-M."/>
        </authorList>
    </citation>
    <scope>NUCLEOTIDE SEQUENCE [LARGE SCALE GENOMIC DNA]</scope>
    <source>
        <strain evidence="2">YM2019G1</strain>
    </source>
</reference>
<gene>
    <name evidence="2" type="ORF">F3Y22_tig00111834pilonHSYRG00039</name>
</gene>
<name>A0A6A2XS88_HIBSY</name>
<feature type="region of interest" description="Disordered" evidence="1">
    <location>
        <begin position="1"/>
        <end position="23"/>
    </location>
</feature>
<feature type="compositionally biased region" description="Polar residues" evidence="1">
    <location>
        <begin position="1"/>
        <end position="19"/>
    </location>
</feature>
<evidence type="ECO:0000256" key="1">
    <source>
        <dbReference type="SAM" id="MobiDB-lite"/>
    </source>
</evidence>